<dbReference type="PANTHER" id="PTHR30618:SF0">
    <property type="entry name" value="PURINE-URACIL PERMEASE NCS1"/>
    <property type="match status" value="1"/>
</dbReference>
<reference evidence="8 9" key="1">
    <citation type="submission" date="2021-12" db="EMBL/GenBank/DDBJ databases">
        <title>High titer production of polyol ester of fatty acids by Rhodotorula paludigena BS15 towards product separation-free biomass refinery.</title>
        <authorList>
            <person name="Mano J."/>
            <person name="Ono H."/>
            <person name="Tanaka T."/>
            <person name="Naito K."/>
            <person name="Sushida H."/>
            <person name="Ike M."/>
            <person name="Tokuyasu K."/>
            <person name="Kitaoka M."/>
        </authorList>
    </citation>
    <scope>NUCLEOTIDE SEQUENCE [LARGE SCALE GENOMIC DNA]</scope>
    <source>
        <strain evidence="8 9">BS15</strain>
    </source>
</reference>
<feature type="transmembrane region" description="Helical" evidence="7">
    <location>
        <begin position="388"/>
        <end position="405"/>
    </location>
</feature>
<feature type="transmembrane region" description="Helical" evidence="7">
    <location>
        <begin position="197"/>
        <end position="219"/>
    </location>
</feature>
<evidence type="ECO:0000256" key="3">
    <source>
        <dbReference type="ARBA" id="ARBA00022692"/>
    </source>
</evidence>
<feature type="transmembrane region" description="Helical" evidence="7">
    <location>
        <begin position="118"/>
        <end position="136"/>
    </location>
</feature>
<feature type="transmembrane region" description="Helical" evidence="7">
    <location>
        <begin position="497"/>
        <end position="518"/>
    </location>
</feature>
<dbReference type="EMBL" id="BQKY01000009">
    <property type="protein sequence ID" value="GJN91641.1"/>
    <property type="molecule type" value="Genomic_DNA"/>
</dbReference>
<evidence type="ECO:0000256" key="2">
    <source>
        <dbReference type="ARBA" id="ARBA00008974"/>
    </source>
</evidence>
<comment type="similarity">
    <text evidence="2">Belongs to the purine-cytosine permease (2.A.39) family.</text>
</comment>
<evidence type="ECO:0000256" key="6">
    <source>
        <dbReference type="SAM" id="MobiDB-lite"/>
    </source>
</evidence>
<sequence length="565" mass="61533">MEFLRKVDRICKVEQEAGWKGPGHERFSNKDLDPVPREKRTWGLLSTVSYWCSDQFSPSSWSLGASLIAMGLTAREAIPITFFGFFLCGIIIAINAQIGASTHCSFPVLIRASMGMWGSYPAILVRCILSLLWLAIQTYLAGSMTAQLIGAIWPSYLRLPNHFPEDLGITSAQFGGFMLYWAVQSPLAMIPVHKIRILFNIKAIICPIGYSAICFWALAITKGHAPSLDGPINTSLAPKGDKGLAIVLALNSIAGLYSTLQVNIPDFTRFSSAKQSMFWQALVVPVTGTWPVACGIISTAAASKLYGVEAWDAATLVGLWGQDSVGRAARFFVAAMFLLSALGVNISGQSPDPADSVPFEEVADVPFAANSISFATDMTAVLPRYLTIFRATILSSILCLAINPWKVVNGSESFYNFLQSYSVLLGPIACILFTDFYLVRKGRVDVRELYNPDGPFAYTYGVNWRAYAAWIGSVAPNLPGLIRAINPDAMEENAATLYIYAFGWAVGCVLAVVLYYVICLVFPPHASFNQEKVYEIDEIEETGAASSSDADLEKKDSTSAQIVAV</sequence>
<dbReference type="AlphaFoldDB" id="A0AAV5GGG4"/>
<keyword evidence="9" id="KW-1185">Reference proteome</keyword>
<comment type="caution">
    <text evidence="8">The sequence shown here is derived from an EMBL/GenBank/DDBJ whole genome shotgun (WGS) entry which is preliminary data.</text>
</comment>
<feature type="transmembrane region" description="Helical" evidence="7">
    <location>
        <begin position="328"/>
        <end position="346"/>
    </location>
</feature>
<dbReference type="InterPro" id="IPR045225">
    <property type="entry name" value="Uracil/uridine/allantoin_perm"/>
</dbReference>
<comment type="subcellular location">
    <subcellularLocation>
        <location evidence="1">Membrane</location>
        <topology evidence="1">Multi-pass membrane protein</topology>
    </subcellularLocation>
</comment>
<name>A0AAV5GGG4_9BASI</name>
<organism evidence="8 9">
    <name type="scientific">Rhodotorula paludigena</name>
    <dbReference type="NCBI Taxonomy" id="86838"/>
    <lineage>
        <taxon>Eukaryota</taxon>
        <taxon>Fungi</taxon>
        <taxon>Dikarya</taxon>
        <taxon>Basidiomycota</taxon>
        <taxon>Pucciniomycotina</taxon>
        <taxon>Microbotryomycetes</taxon>
        <taxon>Sporidiobolales</taxon>
        <taxon>Sporidiobolaceae</taxon>
        <taxon>Rhodotorula</taxon>
    </lineage>
</organism>
<dbReference type="Gene3D" id="1.10.4160.10">
    <property type="entry name" value="Hydantoin permease"/>
    <property type="match status" value="1"/>
</dbReference>
<proteinExistence type="inferred from homology"/>
<evidence type="ECO:0000313" key="8">
    <source>
        <dbReference type="EMBL" id="GJN91641.1"/>
    </source>
</evidence>
<feature type="transmembrane region" description="Helical" evidence="7">
    <location>
        <begin position="417"/>
        <end position="439"/>
    </location>
</feature>
<dbReference type="InterPro" id="IPR001248">
    <property type="entry name" value="Pur-cyt_permease"/>
</dbReference>
<evidence type="ECO:0000256" key="4">
    <source>
        <dbReference type="ARBA" id="ARBA00022989"/>
    </source>
</evidence>
<keyword evidence="4 7" id="KW-1133">Transmembrane helix</keyword>
<keyword evidence="3 7" id="KW-0812">Transmembrane</keyword>
<evidence type="ECO:0000256" key="7">
    <source>
        <dbReference type="SAM" id="Phobius"/>
    </source>
</evidence>
<protein>
    <submittedName>
        <fullName evidence="8">Uncharacterized protein</fullName>
    </submittedName>
</protein>
<feature type="transmembrane region" description="Helical" evidence="7">
    <location>
        <begin position="281"/>
        <end position="302"/>
    </location>
</feature>
<gene>
    <name evidence="8" type="ORF">Rhopal_004664-T1</name>
</gene>
<keyword evidence="5 7" id="KW-0472">Membrane</keyword>
<dbReference type="Proteomes" id="UP001342314">
    <property type="component" value="Unassembled WGS sequence"/>
</dbReference>
<dbReference type="PANTHER" id="PTHR30618">
    <property type="entry name" value="NCS1 FAMILY PURINE/PYRIMIDINE TRANSPORTER"/>
    <property type="match status" value="1"/>
</dbReference>
<dbReference type="Pfam" id="PF02133">
    <property type="entry name" value="Transp_cyt_pur"/>
    <property type="match status" value="2"/>
</dbReference>
<feature type="transmembrane region" description="Helical" evidence="7">
    <location>
        <begin position="77"/>
        <end position="98"/>
    </location>
</feature>
<evidence type="ECO:0000256" key="5">
    <source>
        <dbReference type="ARBA" id="ARBA00023136"/>
    </source>
</evidence>
<dbReference type="GO" id="GO:0015205">
    <property type="term" value="F:nucleobase transmembrane transporter activity"/>
    <property type="evidence" value="ECO:0007669"/>
    <property type="project" value="TreeGrafter"/>
</dbReference>
<accession>A0AAV5GGG4</accession>
<feature type="region of interest" description="Disordered" evidence="6">
    <location>
        <begin position="544"/>
        <end position="565"/>
    </location>
</feature>
<evidence type="ECO:0000256" key="1">
    <source>
        <dbReference type="ARBA" id="ARBA00004141"/>
    </source>
</evidence>
<evidence type="ECO:0000313" key="9">
    <source>
        <dbReference type="Proteomes" id="UP001342314"/>
    </source>
</evidence>
<feature type="transmembrane region" description="Helical" evidence="7">
    <location>
        <begin position="243"/>
        <end position="260"/>
    </location>
</feature>
<dbReference type="GO" id="GO:0005886">
    <property type="term" value="C:plasma membrane"/>
    <property type="evidence" value="ECO:0007669"/>
    <property type="project" value="TreeGrafter"/>
</dbReference>